<feature type="domain" description="Alpha-L-rhamnosidase six-hairpin glycosidase" evidence="6">
    <location>
        <begin position="419"/>
        <end position="772"/>
    </location>
</feature>
<feature type="domain" description="Bacterial alpha-L-rhamnosidase N-terminal" evidence="5">
    <location>
        <begin position="149"/>
        <end position="304"/>
    </location>
</feature>
<dbReference type="InterPro" id="IPR016007">
    <property type="entry name" value="Alpha_rhamnosid"/>
</dbReference>
<dbReference type="RefSeq" id="XP_018261876.1">
    <property type="nucleotide sequence ID" value="XM_018409603.1"/>
</dbReference>
<dbReference type="EMBL" id="KI894033">
    <property type="protein sequence ID" value="OBR84034.1"/>
    <property type="molecule type" value="Genomic_DNA"/>
</dbReference>
<dbReference type="InterPro" id="IPR035398">
    <property type="entry name" value="Bac_rhamnosid_C"/>
</dbReference>
<feature type="domain" description="Alpha-L-rhamnosidase C-terminal" evidence="7">
    <location>
        <begin position="774"/>
        <end position="847"/>
    </location>
</feature>
<evidence type="ECO:0000259" key="7">
    <source>
        <dbReference type="Pfam" id="PF17390"/>
    </source>
</evidence>
<dbReference type="Pfam" id="PF08531">
    <property type="entry name" value="Bac_rhamnosid_N"/>
    <property type="match status" value="1"/>
</dbReference>
<dbReference type="Proteomes" id="UP000078595">
    <property type="component" value="Chromosome 7"/>
</dbReference>
<dbReference type="SUPFAM" id="SSF49785">
    <property type="entry name" value="Galactose-binding domain-like"/>
    <property type="match status" value="1"/>
</dbReference>
<feature type="domain" description="Alpha-L-rhamnosidase concanavalin-like" evidence="4">
    <location>
        <begin position="315"/>
        <end position="412"/>
    </location>
</feature>
<evidence type="ECO:0000259" key="4">
    <source>
        <dbReference type="Pfam" id="PF05592"/>
    </source>
</evidence>
<evidence type="ECO:0000313" key="9">
    <source>
        <dbReference type="EMBL" id="WWC63696.1"/>
    </source>
</evidence>
<dbReference type="SUPFAM" id="SSF48208">
    <property type="entry name" value="Six-hairpin glycosidases"/>
    <property type="match status" value="1"/>
</dbReference>
<dbReference type="Gene3D" id="1.50.10.10">
    <property type="match status" value="1"/>
</dbReference>
<organism evidence="8">
    <name type="scientific">Kwoniella dejecticola CBS 10117</name>
    <dbReference type="NCBI Taxonomy" id="1296121"/>
    <lineage>
        <taxon>Eukaryota</taxon>
        <taxon>Fungi</taxon>
        <taxon>Dikarya</taxon>
        <taxon>Basidiomycota</taxon>
        <taxon>Agaricomycotina</taxon>
        <taxon>Tremellomycetes</taxon>
        <taxon>Tremellales</taxon>
        <taxon>Cryptococcaceae</taxon>
        <taxon>Kwoniella</taxon>
    </lineage>
</organism>
<dbReference type="Gene3D" id="2.60.40.10">
    <property type="entry name" value="Immunoglobulins"/>
    <property type="match status" value="1"/>
</dbReference>
<dbReference type="EMBL" id="CP144536">
    <property type="protein sequence ID" value="WWC63696.1"/>
    <property type="molecule type" value="Genomic_DNA"/>
</dbReference>
<accession>A0A1A6A1W8</accession>
<dbReference type="Pfam" id="PF25788">
    <property type="entry name" value="Ig_Rha78A_N"/>
    <property type="match status" value="1"/>
</dbReference>
<dbReference type="Pfam" id="PF17389">
    <property type="entry name" value="Bac_rhamnosid6H"/>
    <property type="match status" value="1"/>
</dbReference>
<evidence type="ECO:0000256" key="1">
    <source>
        <dbReference type="ARBA" id="ARBA00001445"/>
    </source>
</evidence>
<name>A0A1A6A1W8_9TREE</name>
<reference evidence="9" key="2">
    <citation type="submission" date="2013-07" db="EMBL/GenBank/DDBJ databases">
        <authorList>
            <consortium name="The Broad Institute Genome Sequencing Platform"/>
            <person name="Cuomo C."/>
            <person name="Litvintseva A."/>
            <person name="Chen Y."/>
            <person name="Heitman J."/>
            <person name="Sun S."/>
            <person name="Springer D."/>
            <person name="Dromer F."/>
            <person name="Young S.K."/>
            <person name="Zeng Q."/>
            <person name="Gargeya S."/>
            <person name="Fitzgerald M."/>
            <person name="Abouelleil A."/>
            <person name="Alvarado L."/>
            <person name="Berlin A.M."/>
            <person name="Chapman S.B."/>
            <person name="Dewar J."/>
            <person name="Goldberg J."/>
            <person name="Griggs A."/>
            <person name="Gujja S."/>
            <person name="Hansen M."/>
            <person name="Howarth C."/>
            <person name="Imamovic A."/>
            <person name="Larimer J."/>
            <person name="McCowan C."/>
            <person name="Murphy C."/>
            <person name="Pearson M."/>
            <person name="Priest M."/>
            <person name="Roberts A."/>
            <person name="Saif S."/>
            <person name="Shea T."/>
            <person name="Sykes S."/>
            <person name="Wortman J."/>
            <person name="Nusbaum C."/>
            <person name="Birren B."/>
        </authorList>
    </citation>
    <scope>NUCLEOTIDE SEQUENCE</scope>
    <source>
        <strain evidence="9">CBS 10117</strain>
    </source>
</reference>
<dbReference type="Pfam" id="PF17390">
    <property type="entry name" value="Bac_rhamnosid_C"/>
    <property type="match status" value="1"/>
</dbReference>
<dbReference type="KEGG" id="kdj:28970020"/>
<keyword evidence="3" id="KW-0378">Hydrolase</keyword>
<keyword evidence="10" id="KW-1185">Reference proteome</keyword>
<dbReference type="OrthoDB" id="10036721at2759"/>
<protein>
    <recommendedName>
        <fullName evidence="2">alpha-L-rhamnosidase</fullName>
        <ecNumber evidence="2">3.2.1.40</ecNumber>
    </recommendedName>
</protein>
<dbReference type="InterPro" id="IPR008902">
    <property type="entry name" value="Rhamnosid_concanavalin"/>
</dbReference>
<dbReference type="InterPro" id="IPR008928">
    <property type="entry name" value="6-hairpin_glycosidase_sf"/>
</dbReference>
<dbReference type="GeneID" id="28970020"/>
<reference evidence="9" key="3">
    <citation type="submission" date="2024-02" db="EMBL/GenBank/DDBJ databases">
        <title>Comparative genomics of Cryptococcus and Kwoniella reveals pathogenesis evolution and contrasting modes of karyotype evolution via chromosome fusion or intercentromeric recombination.</title>
        <authorList>
            <person name="Coelho M.A."/>
            <person name="David-Palma M."/>
            <person name="Shea T."/>
            <person name="Bowers K."/>
            <person name="McGinley-Smith S."/>
            <person name="Mohammad A.W."/>
            <person name="Gnirke A."/>
            <person name="Yurkov A.M."/>
            <person name="Nowrousian M."/>
            <person name="Sun S."/>
            <person name="Cuomo C.A."/>
            <person name="Heitman J."/>
        </authorList>
    </citation>
    <scope>NUCLEOTIDE SEQUENCE</scope>
    <source>
        <strain evidence="9">CBS 10117</strain>
    </source>
</reference>
<dbReference type="PIRSF" id="PIRSF010631">
    <property type="entry name" value="A-rhamnsds"/>
    <property type="match status" value="1"/>
</dbReference>
<proteinExistence type="predicted"/>
<dbReference type="Gene3D" id="2.60.420.10">
    <property type="entry name" value="Maltose phosphorylase, domain 3"/>
    <property type="match status" value="1"/>
</dbReference>
<dbReference type="EC" id="3.2.1.40" evidence="2"/>
<reference evidence="8" key="1">
    <citation type="submission" date="2013-07" db="EMBL/GenBank/DDBJ databases">
        <title>The Genome Sequence of Cryptococcus dejecticola CBS10117.</title>
        <authorList>
            <consortium name="The Broad Institute Genome Sequencing Platform"/>
            <person name="Cuomo C."/>
            <person name="Litvintseva A."/>
            <person name="Chen Y."/>
            <person name="Heitman J."/>
            <person name="Sun S."/>
            <person name="Springer D."/>
            <person name="Dromer F."/>
            <person name="Young S.K."/>
            <person name="Zeng Q."/>
            <person name="Gargeya S."/>
            <person name="Fitzgerald M."/>
            <person name="Abouelleil A."/>
            <person name="Alvarado L."/>
            <person name="Berlin A.M."/>
            <person name="Chapman S.B."/>
            <person name="Dewar J."/>
            <person name="Goldberg J."/>
            <person name="Griggs A."/>
            <person name="Gujja S."/>
            <person name="Hansen M."/>
            <person name="Howarth C."/>
            <person name="Imamovic A."/>
            <person name="Larimer J."/>
            <person name="McCowan C."/>
            <person name="Murphy C."/>
            <person name="Pearson M."/>
            <person name="Priest M."/>
            <person name="Roberts A."/>
            <person name="Saif S."/>
            <person name="Shea T."/>
            <person name="Sykes S."/>
            <person name="Wortman J."/>
            <person name="Nusbaum C."/>
            <person name="Birren B."/>
        </authorList>
    </citation>
    <scope>NUCLEOTIDE SEQUENCE [LARGE SCALE GENOMIC DNA]</scope>
    <source>
        <strain evidence="8">CBS 10117</strain>
    </source>
</reference>
<dbReference type="AlphaFoldDB" id="A0A1A6A1W8"/>
<evidence type="ECO:0000259" key="5">
    <source>
        <dbReference type="Pfam" id="PF08531"/>
    </source>
</evidence>
<evidence type="ECO:0000256" key="2">
    <source>
        <dbReference type="ARBA" id="ARBA00012652"/>
    </source>
</evidence>
<dbReference type="VEuPathDB" id="FungiDB:I303_06321"/>
<dbReference type="GO" id="GO:0030596">
    <property type="term" value="F:alpha-L-rhamnosidase activity"/>
    <property type="evidence" value="ECO:0007669"/>
    <property type="project" value="UniProtKB-EC"/>
</dbReference>
<sequence length="880" mass="97929">MTIITQPRIEKITFEHYADPLGIDTPSPRISWQFSNGVKDWEQSEYEMTLFKDHASPSEIFSVQSSESVLVPWPAAPLSSRQRVTVTVRARSKNGSWTERAESVVEAGLLDKQDWTSDFVTCSIDQPLDKSKRPFRLRQSFTVPSSLLSRARLYVTALGVYESYLNGVRIGENVLAPGWTSYKSRLSYQTYDVTHLVKEGTNVIGAWVGEGWYAGVLGYQGGQRNIFGDRIGLMAQLEIDGTPVQTQWEWSYGSITSSGIYAGETYDTNQEDLDFNKGDWTPSKTLPFPSCKLFASQSPPIRVVKAVKPVNIFSTPSGKTIIDFGQNLGGVIKVLNNPAKRENSEIVIRHAEVMENEELGTRPLRYAEATDRIVLGGRSIAGWSPKFTFHGFRYVEITGWSDVRLQDIEASVLQSSMDRVGDFECSHALINKLHENAVWSTMGNTIGIPSDCPQRDERLGWTGDVCVFSPTMSYLFDTSGFLSEWLQDLWQDQHKLDGVVPIFVPDTGTDVSTPEAIWGDASVIVPRDLYTAHGDLDILRRQFDSVQMWLDRGVKRDRLTGLWSREADQLGDWLAPKAPPETPNMGPTDNLLVADAWLVHSTKEAAKIAKKINRKPEAEKYEQQATVLADALYDEYVTRSGRLVSETQTALCLLLHLNIYPSPSKCRPNYQALFSERLATSVSKANWLIDTGFAGTPIVLPTLADNGHLSHAYRMLQATECPSWLSPVLLGATTIWERWDSMLADGTINPGEMTSFNHYALGSVATFMHEYIGGLRSLSPGWKEILIKPQPGGTVTSARTSHISPYGKVSVEWSIKDGSLEVSVDVPPNCTAQVELPGKSDIERVGSGQRNYTVPYALPDFPPPSYIPHFAPVRPDVWAA</sequence>
<evidence type="ECO:0000256" key="3">
    <source>
        <dbReference type="ARBA" id="ARBA00022801"/>
    </source>
</evidence>
<evidence type="ECO:0000259" key="6">
    <source>
        <dbReference type="Pfam" id="PF17389"/>
    </source>
</evidence>
<dbReference type="InterPro" id="IPR013737">
    <property type="entry name" value="Bac_rhamnosid_N"/>
</dbReference>
<dbReference type="InterPro" id="IPR013783">
    <property type="entry name" value="Ig-like_fold"/>
</dbReference>
<dbReference type="Pfam" id="PF05592">
    <property type="entry name" value="Bac_rhamnosid"/>
    <property type="match status" value="1"/>
</dbReference>
<dbReference type="PANTHER" id="PTHR33307:SF6">
    <property type="entry name" value="ALPHA-RHAMNOSIDASE (EUROFUNG)-RELATED"/>
    <property type="match status" value="1"/>
</dbReference>
<dbReference type="InterPro" id="IPR035396">
    <property type="entry name" value="Bac_rhamnosid6H"/>
</dbReference>
<dbReference type="InterPro" id="IPR008979">
    <property type="entry name" value="Galactose-bd-like_sf"/>
</dbReference>
<comment type="catalytic activity">
    <reaction evidence="1">
        <text>Hydrolysis of terminal non-reducing alpha-L-rhamnose residues in alpha-L-rhamnosides.</text>
        <dbReference type="EC" id="3.2.1.40"/>
    </reaction>
</comment>
<gene>
    <name evidence="8" type="ORF">I303_06321</name>
    <name evidence="9" type="ORF">I303_106301</name>
</gene>
<evidence type="ECO:0000313" key="8">
    <source>
        <dbReference type="EMBL" id="OBR84034.1"/>
    </source>
</evidence>
<dbReference type="InterPro" id="IPR012341">
    <property type="entry name" value="6hp_glycosidase-like_sf"/>
</dbReference>
<dbReference type="STRING" id="1296121.A0A1A6A1W8"/>
<dbReference type="PANTHER" id="PTHR33307">
    <property type="entry name" value="ALPHA-RHAMNOSIDASE (EUROFUNG)"/>
    <property type="match status" value="1"/>
</dbReference>
<dbReference type="GO" id="GO:0005975">
    <property type="term" value="P:carbohydrate metabolic process"/>
    <property type="evidence" value="ECO:0007669"/>
    <property type="project" value="InterPro"/>
</dbReference>
<evidence type="ECO:0000313" key="10">
    <source>
        <dbReference type="Proteomes" id="UP000078595"/>
    </source>
</evidence>
<dbReference type="Gene3D" id="2.60.120.260">
    <property type="entry name" value="Galactose-binding domain-like"/>
    <property type="match status" value="2"/>
</dbReference>